<evidence type="ECO:0000313" key="2">
    <source>
        <dbReference type="Proteomes" id="UP001056120"/>
    </source>
</evidence>
<organism evidence="1 2">
    <name type="scientific">Smallanthus sonchifolius</name>
    <dbReference type="NCBI Taxonomy" id="185202"/>
    <lineage>
        <taxon>Eukaryota</taxon>
        <taxon>Viridiplantae</taxon>
        <taxon>Streptophyta</taxon>
        <taxon>Embryophyta</taxon>
        <taxon>Tracheophyta</taxon>
        <taxon>Spermatophyta</taxon>
        <taxon>Magnoliopsida</taxon>
        <taxon>eudicotyledons</taxon>
        <taxon>Gunneridae</taxon>
        <taxon>Pentapetalae</taxon>
        <taxon>asterids</taxon>
        <taxon>campanulids</taxon>
        <taxon>Asterales</taxon>
        <taxon>Asteraceae</taxon>
        <taxon>Asteroideae</taxon>
        <taxon>Heliantheae alliance</taxon>
        <taxon>Millerieae</taxon>
        <taxon>Smallanthus</taxon>
    </lineage>
</organism>
<keyword evidence="2" id="KW-1185">Reference proteome</keyword>
<protein>
    <submittedName>
        <fullName evidence="1">Uncharacterized protein</fullName>
    </submittedName>
</protein>
<comment type="caution">
    <text evidence="1">The sequence shown here is derived from an EMBL/GenBank/DDBJ whole genome shotgun (WGS) entry which is preliminary data.</text>
</comment>
<evidence type="ECO:0000313" key="1">
    <source>
        <dbReference type="EMBL" id="KAI3682450.1"/>
    </source>
</evidence>
<reference evidence="2" key="1">
    <citation type="journal article" date="2022" name="Mol. Ecol. Resour.">
        <title>The genomes of chicory, endive, great burdock and yacon provide insights into Asteraceae palaeo-polyploidization history and plant inulin production.</title>
        <authorList>
            <person name="Fan W."/>
            <person name="Wang S."/>
            <person name="Wang H."/>
            <person name="Wang A."/>
            <person name="Jiang F."/>
            <person name="Liu H."/>
            <person name="Zhao H."/>
            <person name="Xu D."/>
            <person name="Zhang Y."/>
        </authorList>
    </citation>
    <scope>NUCLEOTIDE SEQUENCE [LARGE SCALE GENOMIC DNA]</scope>
    <source>
        <strain evidence="2">cv. Yunnan</strain>
    </source>
</reference>
<name>A0ACB8YBQ1_9ASTR</name>
<dbReference type="Proteomes" id="UP001056120">
    <property type="component" value="Linkage Group LG28"/>
</dbReference>
<dbReference type="EMBL" id="CM042045">
    <property type="protein sequence ID" value="KAI3682450.1"/>
    <property type="molecule type" value="Genomic_DNA"/>
</dbReference>
<sequence length="703" mass="79174">MVLQKRLEYGFNGYQVPPTPRAARSATRRVPSWKKIEDNNISTNSNNNNNKQMCAFDLLATVAGNLLQEGGEKETEIVKDSTIKIEQQNVENDPSNVNICDQGSCNRSFFVSEIISQAPTIQDSNSGPSSGITVSDCSEKSKVDKVKVKVPFTVKADEKNSKLMTNEAPKPKLPVVHNTDNNNNGKFPFCKDNVNLVVRDVDDENFCGVTRDPNKNFKQPPRIEDRRIRRLLASKYWKTGPKLNDGMNCDNDVYSDNKTCYKRPRSLKDYPFKKRRLYELDDFSNSDDVVDSEDRPSPPRKDPTENGFKLDVKSEGGVKTVGLSAKQNPAFQPRDSHVKLKIKSFRVPELFFELPKTATVGSLKRTVMEAVTSLLSGDIHVGVMLQGKKIRDDDKTLLQTGIPNKLDALGFTLEPNHLQNQSSLCPKDQSVQLTPDMPKPLIRYTPAPNVSKQLVIQPEVSRASPDTPMANFGGSVESDHDSAPSPPNMSMDHKSGSDPRALVMVPAMNPRALAAVPLRKCKRSEVAQRRIRRPFSVSEVEALVQAVEKLGTGRWRDVKLRAFDNAKHRTYVDLKDKWKTLVHTARISPQQRRGEPVPQQLLDRVVYLIRKKRSKRCHPQPTIACISIRRQVNSLLPRSFLPKSNPRFIKSKITNLASTNFDRAKNSVLYFYRSPPPPNSCFEVSSCFVFSVNRRLDGYGIER</sequence>
<accession>A0ACB8YBQ1</accession>
<gene>
    <name evidence="1" type="ORF">L1987_82438</name>
</gene>
<proteinExistence type="predicted"/>
<reference evidence="1 2" key="2">
    <citation type="journal article" date="2022" name="Mol. Ecol. Resour.">
        <title>The genomes of chicory, endive, great burdock and yacon provide insights into Asteraceae paleo-polyploidization history and plant inulin production.</title>
        <authorList>
            <person name="Fan W."/>
            <person name="Wang S."/>
            <person name="Wang H."/>
            <person name="Wang A."/>
            <person name="Jiang F."/>
            <person name="Liu H."/>
            <person name="Zhao H."/>
            <person name="Xu D."/>
            <person name="Zhang Y."/>
        </authorList>
    </citation>
    <scope>NUCLEOTIDE SEQUENCE [LARGE SCALE GENOMIC DNA]</scope>
    <source>
        <strain evidence="2">cv. Yunnan</strain>
        <tissue evidence="1">Leaves</tissue>
    </source>
</reference>